<feature type="region of interest" description="Disordered" evidence="5">
    <location>
        <begin position="1"/>
        <end position="35"/>
    </location>
</feature>
<dbReference type="Gene3D" id="3.30.2400.10">
    <property type="entry name" value="Major capsid protein gp5"/>
    <property type="match status" value="1"/>
</dbReference>
<evidence type="ECO:0000256" key="1">
    <source>
        <dbReference type="ARBA" id="ARBA00004328"/>
    </source>
</evidence>
<feature type="domain" description="Prohead serine protease" evidence="6">
    <location>
        <begin position="102"/>
        <end position="194"/>
    </location>
</feature>
<gene>
    <name evidence="8" type="ORF">F0A17_01885</name>
</gene>
<dbReference type="InterPro" id="IPR024455">
    <property type="entry name" value="Phage_capsid"/>
</dbReference>
<keyword evidence="9" id="KW-1185">Reference proteome</keyword>
<dbReference type="InterPro" id="IPR054612">
    <property type="entry name" value="Phage_capsid-like_C"/>
</dbReference>
<evidence type="ECO:0000256" key="3">
    <source>
        <dbReference type="ARBA" id="ARBA00022670"/>
    </source>
</evidence>
<evidence type="ECO:0000259" key="7">
    <source>
        <dbReference type="Pfam" id="PF05065"/>
    </source>
</evidence>
<keyword evidence="2" id="KW-1188">Viral release from host cell</keyword>
<comment type="subcellular location">
    <subcellularLocation>
        <location evidence="1">Virion</location>
    </subcellularLocation>
</comment>
<dbReference type="InterPro" id="IPR054613">
    <property type="entry name" value="Peptidase_S78_dom"/>
</dbReference>
<evidence type="ECO:0000313" key="9">
    <source>
        <dbReference type="Proteomes" id="UP000486760"/>
    </source>
</evidence>
<dbReference type="NCBIfam" id="TIGR01554">
    <property type="entry name" value="major_cap_HK97"/>
    <property type="match status" value="1"/>
</dbReference>
<dbReference type="GO" id="GO:0006508">
    <property type="term" value="P:proteolysis"/>
    <property type="evidence" value="ECO:0007669"/>
    <property type="project" value="UniProtKB-KW"/>
</dbReference>
<feature type="region of interest" description="Disordered" evidence="5">
    <location>
        <begin position="197"/>
        <end position="243"/>
    </location>
</feature>
<dbReference type="SUPFAM" id="SSF56563">
    <property type="entry name" value="Major capsid protein gp5"/>
    <property type="match status" value="1"/>
</dbReference>
<evidence type="ECO:0000256" key="4">
    <source>
        <dbReference type="ARBA" id="ARBA00022801"/>
    </source>
</evidence>
<name>A0A7V7G2M5_9GAMM</name>
<sequence>MKDKRETRDRLHRPATPQPSDKARQLEGSFQRRGVTDEQLRKLKAEGLRRDLQVAEVRALDEEKRTVELAFSSEAEVERWFGIEVLDHSEGAMRTERLEGGAAVLVNHDWDDQVGVVESVTVGADRRGRAVVRFGRGARASEVWQDVVDGIRRLVSVGYSIHKVEVEERAGQADMVRVTDWEPHEISIVSVPADVSVGVGRSAEPPPAEAGKGGPDTASNDPSGAAGASRTHRKESDMNEKILRDKKGNLVRAKVDADGNIVEVLEMIERAGDAQAQARDAGKQAEQARVKGIMDMGRQYENIELATRFVSEGKTPEDFQRALLEEMHGQRSKPVTDNGGGETRSSSIGMTDKDLKRYSMMNVVRALANPNDKRAQEAAAFELELSQEAERQYGKQARGILIPDDVLSRAFNAGGAADTPTGAQTGQNLVDTQYMAGSFIEMLRNRTALMRLATTMSGLVGNVEIPKQTGGATAYWVGEGVDATEGTPTIGQLTMSPKTVAAFTDITRRLMLQSTPDAERIVRNDLAAAVALAIDLAGFYGSGGDEPTGIANVSGINAVNFATTGKPTYAETVQMESEIAADNADVNSMGYVMASGMRGHYKTTEKFDGTNGSPIWEPGNTVNGYRTEVTNQIQSGDVFFGNFADLIIGMWGGLDLTVDPYSLSKSGGTRLVVFQDVDMVTRRVESFCLGRYVAP</sequence>
<comment type="caution">
    <text evidence="8">The sequence shown here is derived from an EMBL/GenBank/DDBJ whole genome shotgun (WGS) entry which is preliminary data.</text>
</comment>
<dbReference type="GO" id="GO:0008233">
    <property type="term" value="F:peptidase activity"/>
    <property type="evidence" value="ECO:0007669"/>
    <property type="project" value="UniProtKB-KW"/>
</dbReference>
<keyword evidence="4" id="KW-0378">Hydrolase</keyword>
<evidence type="ECO:0000256" key="2">
    <source>
        <dbReference type="ARBA" id="ARBA00022612"/>
    </source>
</evidence>
<dbReference type="EMBL" id="VTPY01000001">
    <property type="protein sequence ID" value="KAA0014424.1"/>
    <property type="molecule type" value="Genomic_DNA"/>
</dbReference>
<reference evidence="8 9" key="1">
    <citation type="submission" date="2019-08" db="EMBL/GenBank/DDBJ databases">
        <title>Bioinformatics analysis of the strain L3 and L5.</title>
        <authorList>
            <person name="Li X."/>
        </authorList>
    </citation>
    <scope>NUCLEOTIDE SEQUENCE [LARGE SCALE GENOMIC DNA]</scope>
    <source>
        <strain evidence="8 9">L5</strain>
    </source>
</reference>
<dbReference type="RefSeq" id="WP_149326634.1">
    <property type="nucleotide sequence ID" value="NZ_VTPY01000001.1"/>
</dbReference>
<evidence type="ECO:0000313" key="8">
    <source>
        <dbReference type="EMBL" id="KAA0014424.1"/>
    </source>
</evidence>
<organism evidence="8 9">
    <name type="scientific">Billgrantia pellis</name>
    <dbReference type="NCBI Taxonomy" id="2606936"/>
    <lineage>
        <taxon>Bacteria</taxon>
        <taxon>Pseudomonadati</taxon>
        <taxon>Pseudomonadota</taxon>
        <taxon>Gammaproteobacteria</taxon>
        <taxon>Oceanospirillales</taxon>
        <taxon>Halomonadaceae</taxon>
        <taxon>Billgrantia</taxon>
    </lineage>
</organism>
<feature type="region of interest" description="Disordered" evidence="5">
    <location>
        <begin position="329"/>
        <end position="350"/>
    </location>
</feature>
<protein>
    <submittedName>
        <fullName evidence="8">Phage major capsid protein</fullName>
    </submittedName>
</protein>
<feature type="domain" description="Phage capsid-like C-terminal" evidence="7">
    <location>
        <begin position="428"/>
        <end position="690"/>
    </location>
</feature>
<proteinExistence type="predicted"/>
<dbReference type="AlphaFoldDB" id="A0A7V7G2M5"/>
<evidence type="ECO:0000256" key="5">
    <source>
        <dbReference type="SAM" id="MobiDB-lite"/>
    </source>
</evidence>
<accession>A0A7V7G2M5</accession>
<dbReference type="Proteomes" id="UP000486760">
    <property type="component" value="Unassembled WGS sequence"/>
</dbReference>
<dbReference type="Pfam" id="PF05065">
    <property type="entry name" value="Phage_capsid"/>
    <property type="match status" value="1"/>
</dbReference>
<keyword evidence="3" id="KW-0645">Protease</keyword>
<feature type="compositionally biased region" description="Basic and acidic residues" evidence="5">
    <location>
        <begin position="234"/>
        <end position="243"/>
    </location>
</feature>
<evidence type="ECO:0000259" key="6">
    <source>
        <dbReference type="Pfam" id="PF04586"/>
    </source>
</evidence>
<dbReference type="Pfam" id="PF04586">
    <property type="entry name" value="Peptidase_S78"/>
    <property type="match status" value="1"/>
</dbReference>